<dbReference type="InterPro" id="IPR006043">
    <property type="entry name" value="NCS2"/>
</dbReference>
<dbReference type="PANTHER" id="PTHR11119">
    <property type="entry name" value="XANTHINE-URACIL / VITAMIN C PERMEASE FAMILY MEMBER"/>
    <property type="match status" value="1"/>
</dbReference>
<organism evidence="6 7">
    <name type="scientific">Halalkalibacter hemicellulosilyticusJCM 9152</name>
    <dbReference type="NCBI Taxonomy" id="1236971"/>
    <lineage>
        <taxon>Bacteria</taxon>
        <taxon>Bacillati</taxon>
        <taxon>Bacillota</taxon>
        <taxon>Bacilli</taxon>
        <taxon>Bacillales</taxon>
        <taxon>Bacillaceae</taxon>
        <taxon>Halalkalibacter</taxon>
    </lineage>
</organism>
<proteinExistence type="predicted"/>
<dbReference type="AlphaFoldDB" id="W4QCR8"/>
<gene>
    <name evidence="6" type="ORF">JCM9152_519</name>
</gene>
<keyword evidence="4 5" id="KW-0472">Membrane</keyword>
<evidence type="ECO:0000256" key="3">
    <source>
        <dbReference type="ARBA" id="ARBA00022989"/>
    </source>
</evidence>
<comment type="caution">
    <text evidence="6">The sequence shown here is derived from an EMBL/GenBank/DDBJ whole genome shotgun (WGS) entry which is preliminary data.</text>
</comment>
<name>W4QCR8_9BACI</name>
<feature type="transmembrane region" description="Helical" evidence="5">
    <location>
        <begin position="18"/>
        <end position="39"/>
    </location>
</feature>
<feature type="transmembrane region" description="Helical" evidence="5">
    <location>
        <begin position="68"/>
        <end position="86"/>
    </location>
</feature>
<keyword evidence="2 5" id="KW-0812">Transmembrane</keyword>
<dbReference type="EMBL" id="BAUU01000003">
    <property type="protein sequence ID" value="GAE29174.1"/>
    <property type="molecule type" value="Genomic_DNA"/>
</dbReference>
<keyword evidence="3 5" id="KW-1133">Transmembrane helix</keyword>
<evidence type="ECO:0000256" key="2">
    <source>
        <dbReference type="ARBA" id="ARBA00022692"/>
    </source>
</evidence>
<dbReference type="Proteomes" id="UP000018895">
    <property type="component" value="Unassembled WGS sequence"/>
</dbReference>
<evidence type="ECO:0000313" key="6">
    <source>
        <dbReference type="EMBL" id="GAE29174.1"/>
    </source>
</evidence>
<keyword evidence="7" id="KW-1185">Reference proteome</keyword>
<feature type="transmembrane region" description="Helical" evidence="5">
    <location>
        <begin position="117"/>
        <end position="136"/>
    </location>
</feature>
<feature type="transmembrane region" description="Helical" evidence="5">
    <location>
        <begin position="45"/>
        <end position="61"/>
    </location>
</feature>
<evidence type="ECO:0000313" key="7">
    <source>
        <dbReference type="Proteomes" id="UP000018895"/>
    </source>
</evidence>
<dbReference type="GO" id="GO:0016020">
    <property type="term" value="C:membrane"/>
    <property type="evidence" value="ECO:0007669"/>
    <property type="project" value="UniProtKB-SubCell"/>
</dbReference>
<comment type="subcellular location">
    <subcellularLocation>
        <location evidence="1">Membrane</location>
        <topology evidence="1">Multi-pass membrane protein</topology>
    </subcellularLocation>
</comment>
<evidence type="ECO:0000256" key="5">
    <source>
        <dbReference type="SAM" id="Phobius"/>
    </source>
</evidence>
<reference evidence="6" key="1">
    <citation type="journal article" date="2014" name="Genome Announc.">
        <title>Draft Genome Sequences of Three Alkaliphilic Bacillus Strains, Bacillus wakoensis JCM 9140T, Bacillus akibai JCM 9157T, and Bacillus hemicellulosilyticus JCM 9152T.</title>
        <authorList>
            <person name="Yuki M."/>
            <person name="Oshima K."/>
            <person name="Suda W."/>
            <person name="Oshida Y."/>
            <person name="Kitamura K."/>
            <person name="Iida T."/>
            <person name="Hattori M."/>
            <person name="Ohkuma M."/>
        </authorList>
    </citation>
    <scope>NUCLEOTIDE SEQUENCE [LARGE SCALE GENOMIC DNA]</scope>
    <source>
        <strain evidence="6">JCM 9152</strain>
    </source>
</reference>
<protein>
    <submittedName>
        <fullName evidence="6">Uracil permease</fullName>
    </submittedName>
</protein>
<sequence length="137" mass="14301">MASNHEIGIQEKPRLDKWIVLSIQHLFAMFGATILVPFLVDLSPSVALLSSGLGTIAYLLITRGQVPAYLGSSFAFIAPIISATAIGGPEGAMVGSFFAGIVYGIVALVIKAIGVKWIMNILPPIVVGPVIMVIGLG</sequence>
<dbReference type="GO" id="GO:0015205">
    <property type="term" value="F:nucleobase transmembrane transporter activity"/>
    <property type="evidence" value="ECO:0007669"/>
    <property type="project" value="UniProtKB-ARBA"/>
</dbReference>
<evidence type="ECO:0000256" key="4">
    <source>
        <dbReference type="ARBA" id="ARBA00023136"/>
    </source>
</evidence>
<accession>W4QCR8</accession>
<evidence type="ECO:0000256" key="1">
    <source>
        <dbReference type="ARBA" id="ARBA00004141"/>
    </source>
</evidence>
<dbReference type="STRING" id="1236971.JCM9152_519"/>
<feature type="transmembrane region" description="Helical" evidence="5">
    <location>
        <begin position="92"/>
        <end position="110"/>
    </location>
</feature>
<dbReference type="Pfam" id="PF00860">
    <property type="entry name" value="Xan_ur_permease"/>
    <property type="match status" value="1"/>
</dbReference>